<dbReference type="OrthoDB" id="2951834at2759"/>
<protein>
    <submittedName>
        <fullName evidence="1">Uncharacterized protein</fullName>
    </submittedName>
</protein>
<comment type="caution">
    <text evidence="1">The sequence shown here is derived from an EMBL/GenBank/DDBJ whole genome shotgun (WGS) entry which is preliminary data.</text>
</comment>
<evidence type="ECO:0000313" key="1">
    <source>
        <dbReference type="EMBL" id="KAF2445936.1"/>
    </source>
</evidence>
<dbReference type="Proteomes" id="UP000799764">
    <property type="component" value="Unassembled WGS sequence"/>
</dbReference>
<dbReference type="AlphaFoldDB" id="A0A9P4PKM9"/>
<dbReference type="EMBL" id="MU001499">
    <property type="protein sequence ID" value="KAF2445936.1"/>
    <property type="molecule type" value="Genomic_DNA"/>
</dbReference>
<organism evidence="1 2">
    <name type="scientific">Karstenula rhodostoma CBS 690.94</name>
    <dbReference type="NCBI Taxonomy" id="1392251"/>
    <lineage>
        <taxon>Eukaryota</taxon>
        <taxon>Fungi</taxon>
        <taxon>Dikarya</taxon>
        <taxon>Ascomycota</taxon>
        <taxon>Pezizomycotina</taxon>
        <taxon>Dothideomycetes</taxon>
        <taxon>Pleosporomycetidae</taxon>
        <taxon>Pleosporales</taxon>
        <taxon>Massarineae</taxon>
        <taxon>Didymosphaeriaceae</taxon>
        <taxon>Karstenula</taxon>
    </lineage>
</organism>
<gene>
    <name evidence="1" type="ORF">P171DRAFT_431311</name>
</gene>
<sequence length="413" mass="45443">MAHPSLTGIPFELRERIFEYLLSHTPTPSPTPAPASPLCALLTLNRQIHAEIIAFLRSQLLVLIKTNDEEFIGKSLDATWGPTPMLFLSQLRSRDLSIQKSAANAPIAMELEFYMFMSDKDATSTAAFLVPARELATVVDAQKSPSFYIWTMQALLSVKFLDSFSHAQDEAEKLLLNPYTSGFLLPVFAGVSTAGVSPSTTSLLREKLKGDYKAGAHLQKLQSLLNCAVDGAEDDWEAAAGKFGMATCYGEMVWENHEECMGAWSPFDGVHHLWIMHANVCAGLVQVLLNIAAGGPIATVPTGDKDEENAAFVEARRAAEDAIRFLSKKREWGMPETADLERAMIALRKSKAKISFRAHAACKGMGDVDAAVGYLREALKYEPETSEMLSRRIEGLKEEGARDEEDQGVVEWE</sequence>
<accession>A0A9P4PKM9</accession>
<proteinExistence type="predicted"/>
<name>A0A9P4PKM9_9PLEO</name>
<keyword evidence="2" id="KW-1185">Reference proteome</keyword>
<evidence type="ECO:0000313" key="2">
    <source>
        <dbReference type="Proteomes" id="UP000799764"/>
    </source>
</evidence>
<reference evidence="1" key="1">
    <citation type="journal article" date="2020" name="Stud. Mycol.">
        <title>101 Dothideomycetes genomes: a test case for predicting lifestyles and emergence of pathogens.</title>
        <authorList>
            <person name="Haridas S."/>
            <person name="Albert R."/>
            <person name="Binder M."/>
            <person name="Bloem J."/>
            <person name="Labutti K."/>
            <person name="Salamov A."/>
            <person name="Andreopoulos B."/>
            <person name="Baker S."/>
            <person name="Barry K."/>
            <person name="Bills G."/>
            <person name="Bluhm B."/>
            <person name="Cannon C."/>
            <person name="Castanera R."/>
            <person name="Culley D."/>
            <person name="Daum C."/>
            <person name="Ezra D."/>
            <person name="Gonzalez J."/>
            <person name="Henrissat B."/>
            <person name="Kuo A."/>
            <person name="Liang C."/>
            <person name="Lipzen A."/>
            <person name="Lutzoni F."/>
            <person name="Magnuson J."/>
            <person name="Mondo S."/>
            <person name="Nolan M."/>
            <person name="Ohm R."/>
            <person name="Pangilinan J."/>
            <person name="Park H.-J."/>
            <person name="Ramirez L."/>
            <person name="Alfaro M."/>
            <person name="Sun H."/>
            <person name="Tritt A."/>
            <person name="Yoshinaga Y."/>
            <person name="Zwiers L.-H."/>
            <person name="Turgeon B."/>
            <person name="Goodwin S."/>
            <person name="Spatafora J."/>
            <person name="Crous P."/>
            <person name="Grigoriev I."/>
        </authorList>
    </citation>
    <scope>NUCLEOTIDE SEQUENCE</scope>
    <source>
        <strain evidence="1">CBS 690.94</strain>
    </source>
</reference>